<dbReference type="GO" id="GO:0005324">
    <property type="term" value="F:long-chain fatty acid transmembrane transporter activity"/>
    <property type="evidence" value="ECO:0007669"/>
    <property type="project" value="TreeGrafter"/>
</dbReference>
<name>A0AAV7JCN3_9METZ</name>
<accession>A0AAV7JCN3</accession>
<dbReference type="SUPFAM" id="SSF90123">
    <property type="entry name" value="ABC transporter transmembrane region"/>
    <property type="match status" value="1"/>
</dbReference>
<protein>
    <submittedName>
        <fullName evidence="8">ATP-binding cassette sub-family D member 2-like</fullName>
    </submittedName>
</protein>
<dbReference type="SUPFAM" id="SSF52540">
    <property type="entry name" value="P-loop containing nucleoside triphosphate hydrolases"/>
    <property type="match status" value="1"/>
</dbReference>
<dbReference type="GO" id="GO:0006635">
    <property type="term" value="P:fatty acid beta-oxidation"/>
    <property type="evidence" value="ECO:0007669"/>
    <property type="project" value="TreeGrafter"/>
</dbReference>
<dbReference type="InterPro" id="IPR011527">
    <property type="entry name" value="ABC1_TM_dom"/>
</dbReference>
<dbReference type="InterPro" id="IPR050835">
    <property type="entry name" value="ABC_transporter_sub-D"/>
</dbReference>
<dbReference type="Pfam" id="PF06472">
    <property type="entry name" value="ABC_membrane_2"/>
    <property type="match status" value="1"/>
</dbReference>
<dbReference type="GO" id="GO:0042760">
    <property type="term" value="P:very long-chain fatty acid catabolic process"/>
    <property type="evidence" value="ECO:0007669"/>
    <property type="project" value="TreeGrafter"/>
</dbReference>
<keyword evidence="5 6" id="KW-0472">Membrane</keyword>
<dbReference type="Proteomes" id="UP001165289">
    <property type="component" value="Unassembled WGS sequence"/>
</dbReference>
<feature type="domain" description="ABC transmembrane type-1" evidence="7">
    <location>
        <begin position="89"/>
        <end position="329"/>
    </location>
</feature>
<keyword evidence="8" id="KW-0067">ATP-binding</keyword>
<dbReference type="GO" id="GO:0016887">
    <property type="term" value="F:ATP hydrolysis activity"/>
    <property type="evidence" value="ECO:0007669"/>
    <property type="project" value="InterPro"/>
</dbReference>
<dbReference type="Pfam" id="PF00005">
    <property type="entry name" value="ABC_tran"/>
    <property type="match status" value="1"/>
</dbReference>
<keyword evidence="2" id="KW-0813">Transport</keyword>
<comment type="caution">
    <text evidence="8">The sequence shown here is derived from an EMBL/GenBank/DDBJ whole genome shotgun (WGS) entry which is preliminary data.</text>
</comment>
<dbReference type="PANTHER" id="PTHR11384">
    <property type="entry name" value="ATP-BINDING CASSETTE, SUB-FAMILY D MEMBER"/>
    <property type="match status" value="1"/>
</dbReference>
<evidence type="ECO:0000256" key="6">
    <source>
        <dbReference type="SAM" id="Phobius"/>
    </source>
</evidence>
<evidence type="ECO:0000256" key="2">
    <source>
        <dbReference type="ARBA" id="ARBA00022448"/>
    </source>
</evidence>
<dbReference type="EMBL" id="JAKMXF010000354">
    <property type="protein sequence ID" value="KAI6646509.1"/>
    <property type="molecule type" value="Genomic_DNA"/>
</dbReference>
<dbReference type="Gene3D" id="1.20.1560.10">
    <property type="entry name" value="ABC transporter type 1, transmembrane domain"/>
    <property type="match status" value="1"/>
</dbReference>
<dbReference type="InterPro" id="IPR003439">
    <property type="entry name" value="ABC_transporter-like_ATP-bd"/>
</dbReference>
<proteinExistence type="inferred from homology"/>
<gene>
    <name evidence="8" type="ORF">LOD99_12630</name>
</gene>
<evidence type="ECO:0000313" key="8">
    <source>
        <dbReference type="EMBL" id="KAI6646509.1"/>
    </source>
</evidence>
<keyword evidence="4 6" id="KW-1133">Transmembrane helix</keyword>
<evidence type="ECO:0000313" key="9">
    <source>
        <dbReference type="Proteomes" id="UP001165289"/>
    </source>
</evidence>
<feature type="transmembrane region" description="Helical" evidence="6">
    <location>
        <begin position="6"/>
        <end position="23"/>
    </location>
</feature>
<comment type="similarity">
    <text evidence="1">Belongs to the ABC transporter superfamily. ABCD family. Peroxisomal fatty acyl CoA transporter (TC 3.A.1.203) subfamily.</text>
</comment>
<evidence type="ECO:0000256" key="1">
    <source>
        <dbReference type="ARBA" id="ARBA00008575"/>
    </source>
</evidence>
<keyword evidence="9" id="KW-1185">Reference proteome</keyword>
<evidence type="ECO:0000259" key="7">
    <source>
        <dbReference type="PROSITE" id="PS50929"/>
    </source>
</evidence>
<dbReference type="PANTHER" id="PTHR11384:SF67">
    <property type="entry name" value="ATP-BINDING CASSETTE SUB-FAMILY D MEMBER 1"/>
    <property type="match status" value="1"/>
</dbReference>
<keyword evidence="3 6" id="KW-0812">Transmembrane</keyword>
<sequence length="531" mass="60756">MKYWIYSSTCVIVVICGGSLYLYKKRKRKSIAQEPQLDGVLALMKEEKNVVVKAKKLHPTMNIHFFRTLLKLMKLSVPGIFSKAGGIFILYTITLVCRSLLSLIIAELDGRMVVSIVQKKPKLFIWCIFQWLMMSVPATFVNSLIRFLESHLALCLRTELVGHLYRRYFSNQVYYKVSNLDSRLNNPDQCLTEDVKNFCDAVAHIYSHISKPVLDLVILTRASIHIDVVRGEVTSLPLSLGAMTITISAFLLRLLAPPFGRLVAEEAKRHGFLRFVHSRVISNSEEIAFYDGSKIELSLLQQSYNALVRQMSRIYLSRLWYVMVEQFLMKYMWSVTGMCMVAIPLLLPDSEAPTHSINVISSRAHAFTTKKHLLISAADAWERIFSSYKEIVELAGYTYRLSEMLEVFDDMEREEYKTANEGRLQTLDNSSLSNREVREIPALAEIVETEHLIQLENISIITPNSDFIVSDLSFKVEKGMHLLITGPNGCGKSSLFRILSNLWPCYGERVHKPPPELLFYIPQRFVFTVSL</sequence>
<dbReference type="PROSITE" id="PS50929">
    <property type="entry name" value="ABC_TM1F"/>
    <property type="match status" value="1"/>
</dbReference>
<evidence type="ECO:0000256" key="4">
    <source>
        <dbReference type="ARBA" id="ARBA00022989"/>
    </source>
</evidence>
<dbReference type="Gene3D" id="3.40.50.300">
    <property type="entry name" value="P-loop containing nucleotide triphosphate hydrolases"/>
    <property type="match status" value="1"/>
</dbReference>
<dbReference type="GO" id="GO:0140359">
    <property type="term" value="F:ABC-type transporter activity"/>
    <property type="evidence" value="ECO:0007669"/>
    <property type="project" value="InterPro"/>
</dbReference>
<evidence type="ECO:0000256" key="5">
    <source>
        <dbReference type="ARBA" id="ARBA00023136"/>
    </source>
</evidence>
<dbReference type="AlphaFoldDB" id="A0AAV7JCN3"/>
<dbReference type="GO" id="GO:0007031">
    <property type="term" value="P:peroxisome organization"/>
    <property type="evidence" value="ECO:0007669"/>
    <property type="project" value="TreeGrafter"/>
</dbReference>
<dbReference type="GO" id="GO:0015910">
    <property type="term" value="P:long-chain fatty acid import into peroxisome"/>
    <property type="evidence" value="ECO:0007669"/>
    <property type="project" value="TreeGrafter"/>
</dbReference>
<dbReference type="GO" id="GO:0005524">
    <property type="term" value="F:ATP binding"/>
    <property type="evidence" value="ECO:0007669"/>
    <property type="project" value="UniProtKB-KW"/>
</dbReference>
<reference evidence="8 9" key="1">
    <citation type="journal article" date="2023" name="BMC Biol.">
        <title>The compact genome of the sponge Oopsacas minuta (Hexactinellida) is lacking key metazoan core genes.</title>
        <authorList>
            <person name="Santini S."/>
            <person name="Schenkelaars Q."/>
            <person name="Jourda C."/>
            <person name="Duchesne M."/>
            <person name="Belahbib H."/>
            <person name="Rocher C."/>
            <person name="Selva M."/>
            <person name="Riesgo A."/>
            <person name="Vervoort M."/>
            <person name="Leys S.P."/>
            <person name="Kodjabachian L."/>
            <person name="Le Bivic A."/>
            <person name="Borchiellini C."/>
            <person name="Claverie J.M."/>
            <person name="Renard E."/>
        </authorList>
    </citation>
    <scope>NUCLEOTIDE SEQUENCE [LARGE SCALE GENOMIC DNA]</scope>
    <source>
        <strain evidence="8">SPO-2</strain>
    </source>
</reference>
<keyword evidence="8" id="KW-0547">Nucleotide-binding</keyword>
<dbReference type="GO" id="GO:0005778">
    <property type="term" value="C:peroxisomal membrane"/>
    <property type="evidence" value="ECO:0007669"/>
    <property type="project" value="TreeGrafter"/>
</dbReference>
<dbReference type="InterPro" id="IPR027417">
    <property type="entry name" value="P-loop_NTPase"/>
</dbReference>
<organism evidence="8 9">
    <name type="scientific">Oopsacas minuta</name>
    <dbReference type="NCBI Taxonomy" id="111878"/>
    <lineage>
        <taxon>Eukaryota</taxon>
        <taxon>Metazoa</taxon>
        <taxon>Porifera</taxon>
        <taxon>Hexactinellida</taxon>
        <taxon>Hexasterophora</taxon>
        <taxon>Lyssacinosida</taxon>
        <taxon>Leucopsacidae</taxon>
        <taxon>Oopsacas</taxon>
    </lineage>
</organism>
<dbReference type="InterPro" id="IPR036640">
    <property type="entry name" value="ABC1_TM_sf"/>
</dbReference>
<feature type="transmembrane region" description="Helical" evidence="6">
    <location>
        <begin position="123"/>
        <end position="145"/>
    </location>
</feature>
<evidence type="ECO:0000256" key="3">
    <source>
        <dbReference type="ARBA" id="ARBA00022692"/>
    </source>
</evidence>